<name>A0A951J370_9BACT</name>
<organism evidence="2 3">
    <name type="scientific">Arthrospiribacter ruber</name>
    <dbReference type="NCBI Taxonomy" id="2487934"/>
    <lineage>
        <taxon>Bacteria</taxon>
        <taxon>Pseudomonadati</taxon>
        <taxon>Bacteroidota</taxon>
        <taxon>Cytophagia</taxon>
        <taxon>Cytophagales</taxon>
        <taxon>Cyclobacteriaceae</taxon>
        <taxon>Arthrospiribacter</taxon>
    </lineage>
</organism>
<evidence type="ECO:0008006" key="4">
    <source>
        <dbReference type="Google" id="ProtNLM"/>
    </source>
</evidence>
<reference evidence="2 3" key="1">
    <citation type="journal article" date="2020" name="Syst. Appl. Microbiol.">
        <title>Arthrospiribacter ruber gen. nov., sp. nov., a novel bacterium isolated from Arthrospira cultures.</title>
        <authorList>
            <person name="Waleron M."/>
            <person name="Misztak A."/>
            <person name="Waleron M.M."/>
            <person name="Furmaniak M."/>
            <person name="Mrozik A."/>
            <person name="Waleron K."/>
        </authorList>
    </citation>
    <scope>NUCLEOTIDE SEQUENCE [LARGE SCALE GENOMIC DNA]</scope>
    <source>
        <strain evidence="2 3">DPMB0001</strain>
    </source>
</reference>
<gene>
    <name evidence="2" type="ORF">EGN73_19255</name>
</gene>
<dbReference type="RefSeq" id="WP_219293386.1">
    <property type="nucleotide sequence ID" value="NZ_RPHB01000010.1"/>
</dbReference>
<evidence type="ECO:0000313" key="3">
    <source>
        <dbReference type="Proteomes" id="UP000727490"/>
    </source>
</evidence>
<dbReference type="EMBL" id="RPHB01000010">
    <property type="protein sequence ID" value="MBW3469937.1"/>
    <property type="molecule type" value="Genomic_DNA"/>
</dbReference>
<sequence>MKKLLSSISLLILVSFFEAHAQSRVNLEMYFVPQRHHQNLLNDLSPSLDFATRTGLNLGLGLSYNISNDWQMVLQSWHVSSPLRFTQHPEHSGSAFIPGPQRIDWGFSYSNFSLGLRRVWEMGEYALYVQPSLGINRSRSFGFDHQDSLVNFPIANLMTQVVPAASIEVGMKFSTPNNNFFIVGLRHHQGFGMLQSWFTYSKEPPVPQVQRRGTYTGLVFGYGIDFRTRKGEDWRVTKKERKTEKREAAWGDGTYALFTTLQRFQPDFVQSNAPGMTRLRPASQILFGYTSGQWSFETGYTSWMSQTKVESQNFGWVSLNEPGTRAIPLRARYHLDVGQNNRLRVGVSAATFVTLNTVRMNVARIGAVMVNDERVPALRSVPTDQNSGGKLFYLAGAFFEIPFFNSSLLAFNFSQNFGSPEIGQVNVREFVNQQQVESVKSGTLDGFNIEVGLKLPISTLVR</sequence>
<feature type="chain" id="PRO_5037857806" description="DUF5723 domain-containing protein" evidence="1">
    <location>
        <begin position="22"/>
        <end position="462"/>
    </location>
</feature>
<dbReference type="AlphaFoldDB" id="A0A951J370"/>
<evidence type="ECO:0000313" key="2">
    <source>
        <dbReference type="EMBL" id="MBW3469937.1"/>
    </source>
</evidence>
<dbReference type="Proteomes" id="UP000727490">
    <property type="component" value="Unassembled WGS sequence"/>
</dbReference>
<evidence type="ECO:0000256" key="1">
    <source>
        <dbReference type="SAM" id="SignalP"/>
    </source>
</evidence>
<comment type="caution">
    <text evidence="2">The sequence shown here is derived from an EMBL/GenBank/DDBJ whole genome shotgun (WGS) entry which is preliminary data.</text>
</comment>
<keyword evidence="1" id="KW-0732">Signal</keyword>
<keyword evidence="3" id="KW-1185">Reference proteome</keyword>
<protein>
    <recommendedName>
        <fullName evidence="4">DUF5723 domain-containing protein</fullName>
    </recommendedName>
</protein>
<accession>A0A951J370</accession>
<feature type="signal peptide" evidence="1">
    <location>
        <begin position="1"/>
        <end position="21"/>
    </location>
</feature>
<proteinExistence type="predicted"/>